<evidence type="ECO:0000256" key="1">
    <source>
        <dbReference type="SAM" id="MobiDB-lite"/>
    </source>
</evidence>
<proteinExistence type="predicted"/>
<sequence>MPLTERKGTYMARRRKDEEFAGAWRIWFADPKNYKKMPRESVTVNGVALGKRGRHLLSAGDLASAGVLETVELKKGGAELELQSNCRKICRDSVMLASQVIAEERGLDYAAAFRTLYRHRDNPEGKYAPGTVLTYSEYVEKIAAGRRMRDLLSGDPQYRASEPEISALRDCAELPLRELSEGQVQIDRPELERRGLVKPLIRRPAVPGGQGQARARAQTQQTQTQAQAAAPSRQRPTPYGRVGGPGYAGPGPSNRQSGGRRRG</sequence>
<dbReference type="EMBL" id="BAAARJ010000019">
    <property type="protein sequence ID" value="GAA2630577.1"/>
    <property type="molecule type" value="Genomic_DNA"/>
</dbReference>
<organism evidence="2 3">
    <name type="scientific">Streptomyces axinellae</name>
    <dbReference type="NCBI Taxonomy" id="552788"/>
    <lineage>
        <taxon>Bacteria</taxon>
        <taxon>Bacillati</taxon>
        <taxon>Actinomycetota</taxon>
        <taxon>Actinomycetes</taxon>
        <taxon>Kitasatosporales</taxon>
        <taxon>Streptomycetaceae</taxon>
        <taxon>Streptomyces</taxon>
    </lineage>
</organism>
<evidence type="ECO:0000313" key="2">
    <source>
        <dbReference type="EMBL" id="GAA2630577.1"/>
    </source>
</evidence>
<protein>
    <submittedName>
        <fullName evidence="2">Uncharacterized protein</fullName>
    </submittedName>
</protein>
<feature type="region of interest" description="Disordered" evidence="1">
    <location>
        <begin position="198"/>
        <end position="263"/>
    </location>
</feature>
<reference evidence="3" key="1">
    <citation type="journal article" date="2019" name="Int. J. Syst. Evol. Microbiol.">
        <title>The Global Catalogue of Microorganisms (GCM) 10K type strain sequencing project: providing services to taxonomists for standard genome sequencing and annotation.</title>
        <authorList>
            <consortium name="The Broad Institute Genomics Platform"/>
            <consortium name="The Broad Institute Genome Sequencing Center for Infectious Disease"/>
            <person name="Wu L."/>
            <person name="Ma J."/>
        </authorList>
    </citation>
    <scope>NUCLEOTIDE SEQUENCE [LARGE SCALE GENOMIC DNA]</scope>
    <source>
        <strain evidence="3">JCM 16373</strain>
    </source>
</reference>
<evidence type="ECO:0000313" key="3">
    <source>
        <dbReference type="Proteomes" id="UP001501447"/>
    </source>
</evidence>
<name>A0ABP6CZY6_9ACTN</name>
<accession>A0ABP6CZY6</accession>
<gene>
    <name evidence="2" type="ORF">GCM10009863_52660</name>
</gene>
<comment type="caution">
    <text evidence="2">The sequence shown here is derived from an EMBL/GenBank/DDBJ whole genome shotgun (WGS) entry which is preliminary data.</text>
</comment>
<dbReference type="Proteomes" id="UP001501447">
    <property type="component" value="Unassembled WGS sequence"/>
</dbReference>
<feature type="compositionally biased region" description="Low complexity" evidence="1">
    <location>
        <begin position="212"/>
        <end position="240"/>
    </location>
</feature>
<keyword evidence="3" id="KW-1185">Reference proteome</keyword>